<organism evidence="7 8">
    <name type="scientific">Bacteroides xylanisolvens SD CC 1b</name>
    <dbReference type="NCBI Taxonomy" id="702447"/>
    <lineage>
        <taxon>Bacteria</taxon>
        <taxon>Pseudomonadati</taxon>
        <taxon>Bacteroidota</taxon>
        <taxon>Bacteroidia</taxon>
        <taxon>Bacteroidales</taxon>
        <taxon>Bacteroidaceae</taxon>
        <taxon>Bacteroides</taxon>
    </lineage>
</organism>
<name>W6PBB6_9BACE</name>
<protein>
    <submittedName>
        <fullName evidence="7">RNA polymerase ECF-type sigma factor</fullName>
    </submittedName>
</protein>
<dbReference type="InterPro" id="IPR007627">
    <property type="entry name" value="RNA_pol_sigma70_r2"/>
</dbReference>
<comment type="similarity">
    <text evidence="1">Belongs to the sigma-70 factor family. ECF subfamily.</text>
</comment>
<dbReference type="GO" id="GO:0006352">
    <property type="term" value="P:DNA-templated transcription initiation"/>
    <property type="evidence" value="ECO:0007669"/>
    <property type="project" value="InterPro"/>
</dbReference>
<dbReference type="Gene3D" id="1.10.10.10">
    <property type="entry name" value="Winged helix-like DNA-binding domain superfamily/Winged helix DNA-binding domain"/>
    <property type="match status" value="1"/>
</dbReference>
<keyword evidence="2" id="KW-0805">Transcription regulation</keyword>
<dbReference type="GO" id="GO:0003677">
    <property type="term" value="F:DNA binding"/>
    <property type="evidence" value="ECO:0007669"/>
    <property type="project" value="InterPro"/>
</dbReference>
<dbReference type="InterPro" id="IPR036388">
    <property type="entry name" value="WH-like_DNA-bd_sf"/>
</dbReference>
<dbReference type="PANTHER" id="PTHR43133">
    <property type="entry name" value="RNA POLYMERASE ECF-TYPE SIGMA FACTO"/>
    <property type="match status" value="1"/>
</dbReference>
<dbReference type="InterPro" id="IPR039425">
    <property type="entry name" value="RNA_pol_sigma-70-like"/>
</dbReference>
<dbReference type="EMBL" id="CBXG010000050">
    <property type="protein sequence ID" value="CDM07163.1"/>
    <property type="molecule type" value="Genomic_DNA"/>
</dbReference>
<dbReference type="PANTHER" id="PTHR43133:SF46">
    <property type="entry name" value="RNA POLYMERASE SIGMA-70 FACTOR ECF SUBFAMILY"/>
    <property type="match status" value="1"/>
</dbReference>
<dbReference type="InterPro" id="IPR013249">
    <property type="entry name" value="RNA_pol_sigma70_r4_t2"/>
</dbReference>
<keyword evidence="3" id="KW-0731">Sigma factor</keyword>
<evidence type="ECO:0000256" key="3">
    <source>
        <dbReference type="ARBA" id="ARBA00023082"/>
    </source>
</evidence>
<gene>
    <name evidence="7" type="ORF">BN890_47850</name>
</gene>
<keyword evidence="4" id="KW-0804">Transcription</keyword>
<dbReference type="Gene3D" id="1.10.1740.10">
    <property type="match status" value="1"/>
</dbReference>
<proteinExistence type="inferred from homology"/>
<dbReference type="NCBIfam" id="TIGR02937">
    <property type="entry name" value="sigma70-ECF"/>
    <property type="match status" value="1"/>
</dbReference>
<dbReference type="InterPro" id="IPR013324">
    <property type="entry name" value="RNA_pol_sigma_r3/r4-like"/>
</dbReference>
<dbReference type="InterPro" id="IPR013325">
    <property type="entry name" value="RNA_pol_sigma_r2"/>
</dbReference>
<accession>W6PBB6</accession>
<dbReference type="Proteomes" id="UP000019380">
    <property type="component" value="Unassembled WGS sequence"/>
</dbReference>
<evidence type="ECO:0000313" key="7">
    <source>
        <dbReference type="EMBL" id="CDM07163.1"/>
    </source>
</evidence>
<dbReference type="Pfam" id="PF08281">
    <property type="entry name" value="Sigma70_r4_2"/>
    <property type="match status" value="1"/>
</dbReference>
<dbReference type="GO" id="GO:0016987">
    <property type="term" value="F:sigma factor activity"/>
    <property type="evidence" value="ECO:0007669"/>
    <property type="project" value="UniProtKB-KW"/>
</dbReference>
<reference evidence="7 8" key="1">
    <citation type="submission" date="2013-12" db="EMBL/GenBank/DDBJ databases">
        <title>Improved hybrid genome assemblies of Bacteroides xylanisolvens SD CC 1b and Bacteroides xylanisolvens SD CC 2a using Illumina and 454 Sequencing.</title>
        <authorList>
            <person name="Ramaraj T."/>
            <person name="Sundararajan A."/>
            <person name="Mudge J."/>
            <person name="Schilkey F.D."/>
            <person name="Delvecchio V."/>
            <person name="Donlon M."/>
            <person name="Ziemer C."/>
        </authorList>
    </citation>
    <scope>NUCLEOTIDE SEQUENCE [LARGE SCALE GENOMIC DNA]</scope>
</reference>
<dbReference type="SUPFAM" id="SSF88946">
    <property type="entry name" value="Sigma2 domain of RNA polymerase sigma factors"/>
    <property type="match status" value="1"/>
</dbReference>
<evidence type="ECO:0000313" key="8">
    <source>
        <dbReference type="Proteomes" id="UP000019380"/>
    </source>
</evidence>
<dbReference type="Pfam" id="PF04542">
    <property type="entry name" value="Sigma70_r2"/>
    <property type="match status" value="1"/>
</dbReference>
<dbReference type="CDD" id="cd06171">
    <property type="entry name" value="Sigma70_r4"/>
    <property type="match status" value="1"/>
</dbReference>
<dbReference type="SUPFAM" id="SSF88659">
    <property type="entry name" value="Sigma3 and sigma4 domains of RNA polymerase sigma factors"/>
    <property type="match status" value="1"/>
</dbReference>
<feature type="domain" description="RNA polymerase sigma factor 70 region 4 type 2" evidence="6">
    <location>
        <begin position="149"/>
        <end position="198"/>
    </location>
</feature>
<evidence type="ECO:0000256" key="2">
    <source>
        <dbReference type="ARBA" id="ARBA00023015"/>
    </source>
</evidence>
<sequence length="214" mass="25286">MPEENKKYMFYWKNSITLSSHKIYLELITIPSFYYKPMIIQPIEWGKNKKNEENFELLFERYHLSLLVVASHFVPRTAAEDIIQDVFLKLWEKRKELDKIESVKDYLYSAVKYGCFNYIRSQAMEQRCIEKITDEAFEEVMLDEEVFIELSKAITELPESYRKVIELSLEGKHADEIAQIMGVTRNAVNAYKKRAKSSLKKKLSCRAYSLVVLI</sequence>
<dbReference type="AlphaFoldDB" id="W6PBB6"/>
<evidence type="ECO:0000259" key="6">
    <source>
        <dbReference type="Pfam" id="PF08281"/>
    </source>
</evidence>
<dbReference type="InterPro" id="IPR014284">
    <property type="entry name" value="RNA_pol_sigma-70_dom"/>
</dbReference>
<evidence type="ECO:0000256" key="4">
    <source>
        <dbReference type="ARBA" id="ARBA00023163"/>
    </source>
</evidence>
<comment type="caution">
    <text evidence="7">The sequence shown here is derived from an EMBL/GenBank/DDBJ whole genome shotgun (WGS) entry which is preliminary data.</text>
</comment>
<evidence type="ECO:0000259" key="5">
    <source>
        <dbReference type="Pfam" id="PF04542"/>
    </source>
</evidence>
<feature type="domain" description="RNA polymerase sigma-70 region 2" evidence="5">
    <location>
        <begin position="58"/>
        <end position="123"/>
    </location>
</feature>
<evidence type="ECO:0000256" key="1">
    <source>
        <dbReference type="ARBA" id="ARBA00010641"/>
    </source>
</evidence>